<accession>A0A7Y9RY47</accession>
<dbReference type="PANTHER" id="PTHR43513">
    <property type="entry name" value="DIHYDROOROTATE DEHYDROGENASE B (NAD(+)), ELECTRON TRANSFER SUBUNIT"/>
    <property type="match status" value="1"/>
</dbReference>
<dbReference type="Gene3D" id="2.40.30.10">
    <property type="entry name" value="Translation factors"/>
    <property type="match status" value="1"/>
</dbReference>
<name>A0A7Y9RY47_9ACTN</name>
<dbReference type="InterPro" id="IPR037117">
    <property type="entry name" value="Dihydroorotate_DH_ele_sf"/>
</dbReference>
<dbReference type="EMBL" id="JACCAC010000001">
    <property type="protein sequence ID" value="NYG56060.1"/>
    <property type="molecule type" value="Genomic_DNA"/>
</dbReference>
<dbReference type="SUPFAM" id="SSF63380">
    <property type="entry name" value="Riboflavin synthase domain-like"/>
    <property type="match status" value="1"/>
</dbReference>
<dbReference type="InterPro" id="IPR039261">
    <property type="entry name" value="FNR_nucleotide-bd"/>
</dbReference>
<evidence type="ECO:0000259" key="2">
    <source>
        <dbReference type="PROSITE" id="PS51384"/>
    </source>
</evidence>
<comment type="caution">
    <text evidence="3">The sequence shown here is derived from an EMBL/GenBank/DDBJ whole genome shotgun (WGS) entry which is preliminary data.</text>
</comment>
<dbReference type="InterPro" id="IPR017927">
    <property type="entry name" value="FAD-bd_FR_type"/>
</dbReference>
<dbReference type="PANTHER" id="PTHR43513:SF3">
    <property type="entry name" value="DIHYDROOROTATE DEHYDROGENASE B (NAD(+)), ELECTRON TRANSFER SUBUNIT-RELATED"/>
    <property type="match status" value="1"/>
</dbReference>
<dbReference type="Proteomes" id="UP000544110">
    <property type="component" value="Unassembled WGS sequence"/>
</dbReference>
<protein>
    <submittedName>
        <fullName evidence="3">Dihydroorotate dehydrogenase electron transfer subunit</fullName>
    </submittedName>
</protein>
<dbReference type="GO" id="GO:0016491">
    <property type="term" value="F:oxidoreductase activity"/>
    <property type="evidence" value="ECO:0007669"/>
    <property type="project" value="InterPro"/>
</dbReference>
<dbReference type="Gene3D" id="3.40.50.80">
    <property type="entry name" value="Nucleotide-binding domain of ferredoxin-NADP reductase (FNR) module"/>
    <property type="match status" value="1"/>
</dbReference>
<organism evidence="3 4">
    <name type="scientific">Nocardioides perillae</name>
    <dbReference type="NCBI Taxonomy" id="1119534"/>
    <lineage>
        <taxon>Bacteria</taxon>
        <taxon>Bacillati</taxon>
        <taxon>Actinomycetota</taxon>
        <taxon>Actinomycetes</taxon>
        <taxon>Propionibacteriales</taxon>
        <taxon>Nocardioidaceae</taxon>
        <taxon>Nocardioides</taxon>
    </lineage>
</organism>
<keyword evidence="4" id="KW-1185">Reference proteome</keyword>
<dbReference type="Pfam" id="PF10418">
    <property type="entry name" value="DHODB_Fe-S_bind"/>
    <property type="match status" value="1"/>
</dbReference>
<dbReference type="InterPro" id="IPR050353">
    <property type="entry name" value="PyrK_electron_transfer"/>
</dbReference>
<dbReference type="InterPro" id="IPR017938">
    <property type="entry name" value="Riboflavin_synthase-like_b-brl"/>
</dbReference>
<feature type="region of interest" description="Disordered" evidence="1">
    <location>
        <begin position="284"/>
        <end position="308"/>
    </location>
</feature>
<sequence length="308" mass="31525">MTSAAVPGSRAPGPSVAPVHVEAELLATRRLGAYRLLTFAAAGVAERFRPGAVVALSLGPERLARRSFWVHRVRPVGGHGASVDVVLAPGAPGSGSAWLAAQPVGTRLPLTGPLGRPFALPREPVDCLLVGVEASAAVLFPLAERLRERGCGVHLLLGARDEAHLLSALEARRTARSVTVVTADGSVGRRGDVGGALPERVARLDPDVLYAAGPLPTLHAVAAAAEAHGAWSQTAVEVPSPCATGLCHGCPLPVVGEDGAPREVRACTEGPVVRGDRVRWADLTGDPWAGPAADPAPVRAAGPAGERP</sequence>
<evidence type="ECO:0000313" key="4">
    <source>
        <dbReference type="Proteomes" id="UP000544110"/>
    </source>
</evidence>
<dbReference type="Gene3D" id="2.10.240.10">
    <property type="entry name" value="Dihydroorotate dehydrogenase, electron transfer subunit"/>
    <property type="match status" value="1"/>
</dbReference>
<dbReference type="SUPFAM" id="SSF52343">
    <property type="entry name" value="Ferredoxin reductase-like, C-terminal NADP-linked domain"/>
    <property type="match status" value="1"/>
</dbReference>
<dbReference type="AlphaFoldDB" id="A0A7Y9RY47"/>
<dbReference type="PROSITE" id="PS51384">
    <property type="entry name" value="FAD_FR"/>
    <property type="match status" value="1"/>
</dbReference>
<evidence type="ECO:0000256" key="1">
    <source>
        <dbReference type="SAM" id="MobiDB-lite"/>
    </source>
</evidence>
<reference evidence="3 4" key="1">
    <citation type="submission" date="2020-07" db="EMBL/GenBank/DDBJ databases">
        <title>Sequencing the genomes of 1000 actinobacteria strains.</title>
        <authorList>
            <person name="Klenk H.-P."/>
        </authorList>
    </citation>
    <scope>NUCLEOTIDE SEQUENCE [LARGE SCALE GENOMIC DNA]</scope>
    <source>
        <strain evidence="3 4">DSM 24552</strain>
    </source>
</reference>
<feature type="domain" description="FAD-binding FR-type" evidence="2">
    <location>
        <begin position="12"/>
        <end position="120"/>
    </location>
</feature>
<feature type="compositionally biased region" description="Low complexity" evidence="1">
    <location>
        <begin position="285"/>
        <end position="297"/>
    </location>
</feature>
<gene>
    <name evidence="3" type="ORF">BJ989_002364</name>
</gene>
<evidence type="ECO:0000313" key="3">
    <source>
        <dbReference type="EMBL" id="NYG56060.1"/>
    </source>
</evidence>
<proteinExistence type="predicted"/>
<dbReference type="InterPro" id="IPR019480">
    <property type="entry name" value="Dihydroorotate_DH_Fe-S-bd"/>
</dbReference>
<dbReference type="RefSeq" id="WP_179518391.1">
    <property type="nucleotide sequence ID" value="NZ_JACCAC010000001.1"/>
</dbReference>